<proteinExistence type="predicted"/>
<dbReference type="EMBL" id="CAXAJV020001296">
    <property type="protein sequence ID" value="CAL7946790.1"/>
    <property type="molecule type" value="Genomic_DNA"/>
</dbReference>
<sequence length="108" mass="13309">MCQEWDGENINQKQRKHTPIHVPRKFLNINADKEFRERERERERASSETIGCFANDKIAKKYMNYSFESMSRIYYVRKRDLENNDRYPFFQRRSNVIEIKNNDYAMPY</sequence>
<comment type="caution">
    <text evidence="1">The sequence shown here is derived from an EMBL/GenBank/DDBJ whole genome shotgun (WGS) entry which is preliminary data.</text>
</comment>
<organism evidence="1 2">
    <name type="scientific">Xylocopa violacea</name>
    <name type="common">Violet carpenter bee</name>
    <name type="synonym">Apis violacea</name>
    <dbReference type="NCBI Taxonomy" id="135666"/>
    <lineage>
        <taxon>Eukaryota</taxon>
        <taxon>Metazoa</taxon>
        <taxon>Ecdysozoa</taxon>
        <taxon>Arthropoda</taxon>
        <taxon>Hexapoda</taxon>
        <taxon>Insecta</taxon>
        <taxon>Pterygota</taxon>
        <taxon>Neoptera</taxon>
        <taxon>Endopterygota</taxon>
        <taxon>Hymenoptera</taxon>
        <taxon>Apocrita</taxon>
        <taxon>Aculeata</taxon>
        <taxon>Apoidea</taxon>
        <taxon>Anthophila</taxon>
        <taxon>Apidae</taxon>
        <taxon>Xylocopa</taxon>
        <taxon>Xylocopa</taxon>
    </lineage>
</organism>
<accession>A0ABP1P0I8</accession>
<name>A0ABP1P0I8_XYLVO</name>
<evidence type="ECO:0000313" key="2">
    <source>
        <dbReference type="Proteomes" id="UP001642520"/>
    </source>
</evidence>
<evidence type="ECO:0000313" key="1">
    <source>
        <dbReference type="EMBL" id="CAL7946790.1"/>
    </source>
</evidence>
<gene>
    <name evidence="1" type="ORF">XYLVIOL_LOCUS7972</name>
</gene>
<protein>
    <recommendedName>
        <fullName evidence="3">Ycf1</fullName>
    </recommendedName>
</protein>
<evidence type="ECO:0008006" key="3">
    <source>
        <dbReference type="Google" id="ProtNLM"/>
    </source>
</evidence>
<dbReference type="Proteomes" id="UP001642520">
    <property type="component" value="Unassembled WGS sequence"/>
</dbReference>
<keyword evidence="2" id="KW-1185">Reference proteome</keyword>
<reference evidence="1 2" key="1">
    <citation type="submission" date="2024-08" db="EMBL/GenBank/DDBJ databases">
        <authorList>
            <person name="Will J Nash"/>
            <person name="Angela Man"/>
            <person name="Seanna McTaggart"/>
            <person name="Kendall Baker"/>
            <person name="Tom Barker"/>
            <person name="Leah Catchpole"/>
            <person name="Alex Durrant"/>
            <person name="Karim Gharbi"/>
            <person name="Naomi Irish"/>
            <person name="Gemy Kaithakottil"/>
            <person name="Debby Ku"/>
            <person name="Aaliyah Providence"/>
            <person name="Felix Shaw"/>
            <person name="David Swarbreck"/>
            <person name="Chris Watkins"/>
            <person name="Ann M. McCartney"/>
            <person name="Giulio Formenti"/>
            <person name="Alice Mouton"/>
            <person name="Noel Vella"/>
            <person name="Bjorn M von Reumont"/>
            <person name="Adriana Vella"/>
            <person name="Wilfried Haerty"/>
        </authorList>
    </citation>
    <scope>NUCLEOTIDE SEQUENCE [LARGE SCALE GENOMIC DNA]</scope>
</reference>